<dbReference type="GO" id="GO:0005975">
    <property type="term" value="P:carbohydrate metabolic process"/>
    <property type="evidence" value="ECO:0007669"/>
    <property type="project" value="InterPro"/>
</dbReference>
<evidence type="ECO:0000256" key="3">
    <source>
        <dbReference type="ARBA" id="ARBA00023295"/>
    </source>
</evidence>
<feature type="chain" id="PRO_5006042526" evidence="4">
    <location>
        <begin position="32"/>
        <end position="1198"/>
    </location>
</feature>
<dbReference type="Gene3D" id="2.60.40.10">
    <property type="entry name" value="Immunoglobulins"/>
    <property type="match status" value="2"/>
</dbReference>
<keyword evidence="4" id="KW-0732">Signal</keyword>
<dbReference type="Pfam" id="PF02836">
    <property type="entry name" value="Glyco_hydro_2_C"/>
    <property type="match status" value="1"/>
</dbReference>
<evidence type="ECO:0000259" key="9">
    <source>
        <dbReference type="Pfam" id="PF16355"/>
    </source>
</evidence>
<dbReference type="Pfam" id="PF02837">
    <property type="entry name" value="Glyco_hydro_2_N"/>
    <property type="match status" value="1"/>
</dbReference>
<dbReference type="SUPFAM" id="SSF51445">
    <property type="entry name" value="(Trans)glycosidases"/>
    <property type="match status" value="1"/>
</dbReference>
<dbReference type="OrthoDB" id="1007335at2"/>
<dbReference type="Gene3D" id="3.20.20.80">
    <property type="entry name" value="Glycosidases"/>
    <property type="match status" value="1"/>
</dbReference>
<dbReference type="InterPro" id="IPR021720">
    <property type="entry name" value="Malectin_dom"/>
</dbReference>
<sequence length="1198" mass="134861">MNMIPTYSSRSLFTILSMLLLFFFAASNAYAQVRQVTSLDKGWRSIAHDTNKNAHAGFEKAGFDDTAWEQIDVPHNWDGYEGYRRKRHGNRHGYAWYRKSFTVQPQQKDKRYFLFFEGVGSYATVWVNGKRVGYHAGGRTTFTLDITEAIHLDNRPNTVAVRADHPAEIRDLPWVCGGCSDERGFSEGSQPMGIFRPVHLVVTDQVRIEPFGVHIWNDSTVSEMSARVYIDSEVKNYSRKPRVVTIVHKLLDKNGVTVSESKAKKKILPGTLATVRQEPPSIKSPTLWSLEDPYLYTLVSEVVEKGKVIDKTTTPYGIRWISWPIGKDGPNQFFLNGKPVFINGIAEYEHLLGQSHAFGAEQVKSRVMQMKAAGFNSFRDAHQPHNLRYQEHWDKLGILLWTQISAHVWFDTPEFRENFKVLLKEWVKERRNSPSVVLWGLQNESKLSTEFAQECTQLIRELDPTASSQRLVTTCNGGTGTDWDVPQNWTGTYGGNPATYNEDVQRQVLVGEYGAWRTLGLHTEGPFVQDGIVSEDRMTQLMEMKVRLAESAKDNTTGHYFWLFTSHDNPGRVQGGEGYRELDKIGPVNYKGLLTPWEEPLDVYYMFRSNYAPKDTEPMVYIASHTWPDRWTSAGIKDSITVYSNCDEVELFNDVASASLGKRKRQGIGTHFQWDDVNIRHNVLYAIGYVDGKEVARDYIVLNHLPKAPHYDRFYTGSKPVTAAQPNYNYLYRVNCGGPDYTDTQGNTWMADHQRTGKDTWGSRSWTDNFPGMAPYFASQRRTHDPISGTADWELFQNFRYGLQELRYEFPVPDGEYLVELYFTEPWLGTGGGMDCSGWRLFDVAVNNDTVISNLDIWKEAGHDGALKKTVKAKVKGGQLVISFPRIAAGQALVSAIAIASADPTLKPAPRPKPLIQNLTVKDKTAARKWGVKSWLDTGYRQYSDGEAAFSALPPDLYGAEWVVAPKHPKVRAGVPVASFTLSAAADVYIGLDTTINPRPAWLNDFEDTKTTVENAGAGNLKFHVYKKRFPEGATVQLGNYGKRTAKEAAMYVVAVNKASTMDPAYDLKPSTKYAAIEGRFNGTGIVKETVNNKEAITFKQPAANAVEWSISVGVADIYALEVRYHNPLKKTFTGKLEVFAADGTLMKEEPVEFTSTRTGKWNYLNSTTGSMINAGQYTIRLTSTEAENLSVYDLAVQ</sequence>
<feature type="domain" description="Glycoside hydrolase family 2 catalytic" evidence="6">
    <location>
        <begin position="331"/>
        <end position="474"/>
    </location>
</feature>
<evidence type="ECO:0000259" key="6">
    <source>
        <dbReference type="Pfam" id="PF02836"/>
    </source>
</evidence>
<feature type="domain" description="Glycosyl hydrolases family 2 sugar binding" evidence="7">
    <location>
        <begin position="90"/>
        <end position="161"/>
    </location>
</feature>
<keyword evidence="3" id="KW-0326">Glycosidase</keyword>
<feature type="domain" description="Glycoside hydrolase family 2 immunoglobulin-like beta-sandwich" evidence="5">
    <location>
        <begin position="215"/>
        <end position="319"/>
    </location>
</feature>
<dbReference type="EMBL" id="CP012644">
    <property type="protein sequence ID" value="ALJ01732.1"/>
    <property type="molecule type" value="Genomic_DNA"/>
</dbReference>
<feature type="domain" description="Malectin" evidence="8">
    <location>
        <begin position="731"/>
        <end position="906"/>
    </location>
</feature>
<evidence type="ECO:0000256" key="1">
    <source>
        <dbReference type="ARBA" id="ARBA00007401"/>
    </source>
</evidence>
<comment type="similarity">
    <text evidence="1">Belongs to the glycosyl hydrolase 2 family.</text>
</comment>
<evidence type="ECO:0000256" key="4">
    <source>
        <dbReference type="SAM" id="SignalP"/>
    </source>
</evidence>
<keyword evidence="10" id="KW-0614">Plasmid</keyword>
<geneLocation type="plasmid" evidence="10 11">
    <name>1</name>
</geneLocation>
<dbReference type="InterPro" id="IPR051913">
    <property type="entry name" value="GH2_Domain-Containing"/>
</dbReference>
<dbReference type="SUPFAM" id="SSF49785">
    <property type="entry name" value="Galactose-binding domain-like"/>
    <property type="match status" value="2"/>
</dbReference>
<accession>A0A0P0CDG4</accession>
<dbReference type="Pfam" id="PF00703">
    <property type="entry name" value="Glyco_hydro_2"/>
    <property type="match status" value="1"/>
</dbReference>
<dbReference type="GO" id="GO:0004553">
    <property type="term" value="F:hydrolase activity, hydrolyzing O-glycosyl compounds"/>
    <property type="evidence" value="ECO:0007669"/>
    <property type="project" value="InterPro"/>
</dbReference>
<evidence type="ECO:0000259" key="8">
    <source>
        <dbReference type="Pfam" id="PF11721"/>
    </source>
</evidence>
<dbReference type="InterPro" id="IPR006101">
    <property type="entry name" value="Glyco_hydro_2"/>
</dbReference>
<gene>
    <name evidence="10" type="ORF">DC20_22085</name>
</gene>
<dbReference type="Proteomes" id="UP000061382">
    <property type="component" value="Plasmid 1"/>
</dbReference>
<evidence type="ECO:0000259" key="7">
    <source>
        <dbReference type="Pfam" id="PF02837"/>
    </source>
</evidence>
<evidence type="ECO:0000313" key="11">
    <source>
        <dbReference type="Proteomes" id="UP000061382"/>
    </source>
</evidence>
<dbReference type="InterPro" id="IPR006103">
    <property type="entry name" value="Glyco_hydro_2_cat"/>
</dbReference>
<dbReference type="Pfam" id="PF16355">
    <property type="entry name" value="DUF4982"/>
    <property type="match status" value="1"/>
</dbReference>
<protein>
    <submittedName>
        <fullName evidence="10">Glycoside hydrolase</fullName>
    </submittedName>
</protein>
<dbReference type="InterPro" id="IPR008979">
    <property type="entry name" value="Galactose-bd-like_sf"/>
</dbReference>
<evidence type="ECO:0000256" key="2">
    <source>
        <dbReference type="ARBA" id="ARBA00022801"/>
    </source>
</evidence>
<dbReference type="InterPro" id="IPR032311">
    <property type="entry name" value="DUF4982"/>
</dbReference>
<dbReference type="PANTHER" id="PTHR42732:SF1">
    <property type="entry name" value="BETA-MANNOSIDASE"/>
    <property type="match status" value="1"/>
</dbReference>
<dbReference type="AlphaFoldDB" id="A0A0P0CDG4"/>
<dbReference type="InterPro" id="IPR006102">
    <property type="entry name" value="Ig-like_GH2"/>
</dbReference>
<evidence type="ECO:0000259" key="5">
    <source>
        <dbReference type="Pfam" id="PF00703"/>
    </source>
</evidence>
<dbReference type="PANTHER" id="PTHR42732">
    <property type="entry name" value="BETA-GALACTOSIDASE"/>
    <property type="match status" value="1"/>
</dbReference>
<proteinExistence type="inferred from homology"/>
<dbReference type="InterPro" id="IPR036156">
    <property type="entry name" value="Beta-gal/glucu_dom_sf"/>
</dbReference>
<dbReference type="PATRIC" id="fig|512763.3.peg.4869"/>
<keyword evidence="2 10" id="KW-0378">Hydrolase</keyword>
<dbReference type="InterPro" id="IPR017853">
    <property type="entry name" value="GH"/>
</dbReference>
<dbReference type="InterPro" id="IPR013783">
    <property type="entry name" value="Ig-like_fold"/>
</dbReference>
<feature type="signal peptide" evidence="4">
    <location>
        <begin position="1"/>
        <end position="31"/>
    </location>
</feature>
<feature type="domain" description="DUF4982" evidence="9">
    <location>
        <begin position="639"/>
        <end position="696"/>
    </location>
</feature>
<reference evidence="10 11" key="1">
    <citation type="submission" date="2015-08" db="EMBL/GenBank/DDBJ databases">
        <title>Complete genome sequence of Rufibacter tibetensis strain 1351t, a radiation-resistant bacterium from tibet plateau.</title>
        <authorList>
            <person name="Dai J."/>
        </authorList>
    </citation>
    <scope>NUCLEOTIDE SEQUENCE [LARGE SCALE GENOMIC DNA]</scope>
    <source>
        <strain evidence="10 11">1351</strain>
        <plasmid evidence="10 11">1</plasmid>
    </source>
</reference>
<dbReference type="Gene3D" id="2.60.120.430">
    <property type="entry name" value="Galactose-binding lectin"/>
    <property type="match status" value="1"/>
</dbReference>
<evidence type="ECO:0000313" key="10">
    <source>
        <dbReference type="EMBL" id="ALJ01732.1"/>
    </source>
</evidence>
<dbReference type="SUPFAM" id="SSF49303">
    <property type="entry name" value="beta-Galactosidase/glucuronidase domain"/>
    <property type="match status" value="1"/>
</dbReference>
<organism evidence="10 11">
    <name type="scientific">Rufibacter tibetensis</name>
    <dbReference type="NCBI Taxonomy" id="512763"/>
    <lineage>
        <taxon>Bacteria</taxon>
        <taxon>Pseudomonadati</taxon>
        <taxon>Bacteroidota</taxon>
        <taxon>Cytophagia</taxon>
        <taxon>Cytophagales</taxon>
        <taxon>Hymenobacteraceae</taxon>
        <taxon>Rufibacter</taxon>
    </lineage>
</organism>
<dbReference type="InterPro" id="IPR006104">
    <property type="entry name" value="Glyco_hydro_2_N"/>
</dbReference>
<keyword evidence="11" id="KW-1185">Reference proteome</keyword>
<name>A0A0P0CDG4_9BACT</name>
<dbReference type="Pfam" id="PF11721">
    <property type="entry name" value="Malectin"/>
    <property type="match status" value="1"/>
</dbReference>
<dbReference type="Gene3D" id="2.60.120.260">
    <property type="entry name" value="Galactose-binding domain-like"/>
    <property type="match status" value="2"/>
</dbReference>
<dbReference type="KEGG" id="rti:DC20_22085"/>
<dbReference type="PRINTS" id="PR00132">
    <property type="entry name" value="GLHYDRLASE2"/>
</dbReference>